<organism evidence="1 2">
    <name type="scientific">Pleurodeles waltl</name>
    <name type="common">Iberian ribbed newt</name>
    <dbReference type="NCBI Taxonomy" id="8319"/>
    <lineage>
        <taxon>Eukaryota</taxon>
        <taxon>Metazoa</taxon>
        <taxon>Chordata</taxon>
        <taxon>Craniata</taxon>
        <taxon>Vertebrata</taxon>
        <taxon>Euteleostomi</taxon>
        <taxon>Amphibia</taxon>
        <taxon>Batrachia</taxon>
        <taxon>Caudata</taxon>
        <taxon>Salamandroidea</taxon>
        <taxon>Salamandridae</taxon>
        <taxon>Pleurodelinae</taxon>
        <taxon>Pleurodeles</taxon>
    </lineage>
</organism>
<comment type="caution">
    <text evidence="1">The sequence shown here is derived from an EMBL/GenBank/DDBJ whole genome shotgun (WGS) entry which is preliminary data.</text>
</comment>
<evidence type="ECO:0000313" key="1">
    <source>
        <dbReference type="EMBL" id="KAJ1149184.1"/>
    </source>
</evidence>
<dbReference type="Proteomes" id="UP001066276">
    <property type="component" value="Chromosome 5"/>
</dbReference>
<sequence>MENWSKVIPSKHFNVMRCIITGLFPSFSGSAPAAPAGAPSVTGSPARPRSAACSTHSALALSSHPVFHSCRGAWDLALRWEGFPVAAEAQTRVDARGEEGSSGRTRTACHGSLAARTGLGKHRPLAGPRAVKVQILECKSNGE</sequence>
<reference evidence="1" key="1">
    <citation type="journal article" date="2022" name="bioRxiv">
        <title>Sequencing and chromosome-scale assembly of the giantPleurodeles waltlgenome.</title>
        <authorList>
            <person name="Brown T."/>
            <person name="Elewa A."/>
            <person name="Iarovenko S."/>
            <person name="Subramanian E."/>
            <person name="Araus A.J."/>
            <person name="Petzold A."/>
            <person name="Susuki M."/>
            <person name="Suzuki K.-i.T."/>
            <person name="Hayashi T."/>
            <person name="Toyoda A."/>
            <person name="Oliveira C."/>
            <person name="Osipova E."/>
            <person name="Leigh N.D."/>
            <person name="Simon A."/>
            <person name="Yun M.H."/>
        </authorList>
    </citation>
    <scope>NUCLEOTIDE SEQUENCE</scope>
    <source>
        <strain evidence="1">20211129_DDA</strain>
        <tissue evidence="1">Liver</tissue>
    </source>
</reference>
<evidence type="ECO:0000313" key="2">
    <source>
        <dbReference type="Proteomes" id="UP001066276"/>
    </source>
</evidence>
<dbReference type="EMBL" id="JANPWB010000009">
    <property type="protein sequence ID" value="KAJ1149184.1"/>
    <property type="molecule type" value="Genomic_DNA"/>
</dbReference>
<keyword evidence="2" id="KW-1185">Reference proteome</keyword>
<proteinExistence type="predicted"/>
<name>A0AAV7RA43_PLEWA</name>
<protein>
    <submittedName>
        <fullName evidence="1">Uncharacterized protein</fullName>
    </submittedName>
</protein>
<gene>
    <name evidence="1" type="ORF">NDU88_002001</name>
</gene>
<accession>A0AAV7RA43</accession>
<dbReference type="AlphaFoldDB" id="A0AAV7RA43"/>